<accession>A0A653YGM9</accession>
<evidence type="ECO:0000313" key="1">
    <source>
        <dbReference type="EMBL" id="VXC41565.1"/>
    </source>
</evidence>
<sequence>MVLKNQIITYKHDTYFSLPTWKMAKSVFIFPIQLFSINAVRRIRIHFNLSASQLSKGIGKSSNYIGTMENEQNEGSYSDEVLSDIILYINKFISENPSLELEFKGKNHYTIYDLYPSEVVSNEKVAKKVDAIPPGSGPTITLNAVIEATDFFKTSHTLKEIVEECNRVQNKNWVSQDFTQPLENAVKGKNKRLKVVLKGDFNTYILIGKQKKD</sequence>
<proteinExistence type="predicted"/>
<evidence type="ECO:0000313" key="2">
    <source>
        <dbReference type="Proteomes" id="UP000432350"/>
    </source>
</evidence>
<organism evidence="1 2">
    <name type="scientific">Sphingobacterium multivorum</name>
    <dbReference type="NCBI Taxonomy" id="28454"/>
    <lineage>
        <taxon>Bacteria</taxon>
        <taxon>Pseudomonadati</taxon>
        <taxon>Bacteroidota</taxon>
        <taxon>Sphingobacteriia</taxon>
        <taxon>Sphingobacteriales</taxon>
        <taxon>Sphingobacteriaceae</taxon>
        <taxon>Sphingobacterium</taxon>
    </lineage>
</organism>
<gene>
    <name evidence="1" type="ORF">SPHINGO8BC_110167</name>
</gene>
<dbReference type="Proteomes" id="UP000432350">
    <property type="component" value="Unassembled WGS sequence"/>
</dbReference>
<protein>
    <submittedName>
        <fullName evidence="1">Uncharacterized protein</fullName>
    </submittedName>
</protein>
<dbReference type="EMBL" id="CABWMV010000003">
    <property type="protein sequence ID" value="VXC41565.1"/>
    <property type="molecule type" value="Genomic_DNA"/>
</dbReference>
<reference evidence="1 2" key="1">
    <citation type="submission" date="2019-10" db="EMBL/GenBank/DDBJ databases">
        <authorList>
            <person name="Karimi E."/>
        </authorList>
    </citation>
    <scope>NUCLEOTIDE SEQUENCE [LARGE SCALE GENOMIC DNA]</scope>
    <source>
        <strain evidence="1">Sphingobacterium sp. 8BC</strain>
    </source>
</reference>
<dbReference type="AlphaFoldDB" id="A0A653YGM9"/>
<name>A0A653YGM9_SPHMU</name>